<keyword evidence="3 7" id="KW-0812">Transmembrane</keyword>
<evidence type="ECO:0000256" key="8">
    <source>
        <dbReference type="SAM" id="MobiDB-lite"/>
    </source>
</evidence>
<evidence type="ECO:0000256" key="2">
    <source>
        <dbReference type="ARBA" id="ARBA00022679"/>
    </source>
</evidence>
<dbReference type="GO" id="GO:0019706">
    <property type="term" value="F:protein-cysteine S-palmitoyltransferase activity"/>
    <property type="evidence" value="ECO:0007669"/>
    <property type="project" value="UniProtKB-EC"/>
</dbReference>
<dbReference type="Pfam" id="PF01529">
    <property type="entry name" value="DHHC"/>
    <property type="match status" value="1"/>
</dbReference>
<dbReference type="OrthoDB" id="331948at2759"/>
<keyword evidence="2 7" id="KW-0808">Transferase</keyword>
<organism evidence="10 11">
    <name type="scientific">Seminavis robusta</name>
    <dbReference type="NCBI Taxonomy" id="568900"/>
    <lineage>
        <taxon>Eukaryota</taxon>
        <taxon>Sar</taxon>
        <taxon>Stramenopiles</taxon>
        <taxon>Ochrophyta</taxon>
        <taxon>Bacillariophyta</taxon>
        <taxon>Bacillariophyceae</taxon>
        <taxon>Bacillariophycidae</taxon>
        <taxon>Naviculales</taxon>
        <taxon>Naviculaceae</taxon>
        <taxon>Seminavis</taxon>
    </lineage>
</organism>
<name>A0A9N8E5Q3_9STRA</name>
<proteinExistence type="inferred from homology"/>
<feature type="compositionally biased region" description="Polar residues" evidence="8">
    <location>
        <begin position="146"/>
        <end position="155"/>
    </location>
</feature>
<keyword evidence="11" id="KW-1185">Reference proteome</keyword>
<feature type="transmembrane region" description="Helical" evidence="7">
    <location>
        <begin position="215"/>
        <end position="240"/>
    </location>
</feature>
<evidence type="ECO:0000256" key="4">
    <source>
        <dbReference type="ARBA" id="ARBA00022989"/>
    </source>
</evidence>
<dbReference type="Proteomes" id="UP001153069">
    <property type="component" value="Unassembled WGS sequence"/>
</dbReference>
<dbReference type="PANTHER" id="PTHR12246">
    <property type="entry name" value="PALMITOYLTRANSFERASE ZDHHC16"/>
    <property type="match status" value="1"/>
</dbReference>
<reference evidence="10" key="1">
    <citation type="submission" date="2020-06" db="EMBL/GenBank/DDBJ databases">
        <authorList>
            <consortium name="Plant Systems Biology data submission"/>
        </authorList>
    </citation>
    <scope>NUCLEOTIDE SEQUENCE</scope>
    <source>
        <strain evidence="10">D6</strain>
    </source>
</reference>
<keyword evidence="6 7" id="KW-0012">Acyltransferase</keyword>
<evidence type="ECO:0000256" key="7">
    <source>
        <dbReference type="RuleBase" id="RU079119"/>
    </source>
</evidence>
<feature type="transmembrane region" description="Helical" evidence="7">
    <location>
        <begin position="65"/>
        <end position="88"/>
    </location>
</feature>
<feature type="domain" description="Palmitoyltransferase DHHC" evidence="9">
    <location>
        <begin position="168"/>
        <end position="305"/>
    </location>
</feature>
<evidence type="ECO:0000259" key="9">
    <source>
        <dbReference type="Pfam" id="PF01529"/>
    </source>
</evidence>
<comment type="catalytic activity">
    <reaction evidence="7">
        <text>L-cysteinyl-[protein] + hexadecanoyl-CoA = S-hexadecanoyl-L-cysteinyl-[protein] + CoA</text>
        <dbReference type="Rhea" id="RHEA:36683"/>
        <dbReference type="Rhea" id="RHEA-COMP:10131"/>
        <dbReference type="Rhea" id="RHEA-COMP:11032"/>
        <dbReference type="ChEBI" id="CHEBI:29950"/>
        <dbReference type="ChEBI" id="CHEBI:57287"/>
        <dbReference type="ChEBI" id="CHEBI:57379"/>
        <dbReference type="ChEBI" id="CHEBI:74151"/>
        <dbReference type="EC" id="2.3.1.225"/>
    </reaction>
</comment>
<comment type="similarity">
    <text evidence="7">Belongs to the DHHC palmitoyltransferase family.</text>
</comment>
<accession>A0A9N8E5Q3</accession>
<dbReference type="PROSITE" id="PS50216">
    <property type="entry name" value="DHHC"/>
    <property type="match status" value="1"/>
</dbReference>
<feature type="region of interest" description="Disordered" evidence="8">
    <location>
        <begin position="138"/>
        <end position="160"/>
    </location>
</feature>
<sequence length="392" mass="43012">MSTTTAQRRKGVPKAPGSAQVDLDALSPAPANNGGPVVAVATVRRRKFGTSPFDESWLNVDCCGLVCALVTYSLHFYAVYTICFVMIPPWMSVTDENKIRTITATGRFHQFAFTAVALMACLSHFYAMTTNPGAVPPDAKPVLSPEESNNATNGSGEEEKKLISTQKKGMRLCRRCNAFKPRRAHHCSVCRRCIIKMDHHCPWVNNCVGIGNHKYFLLFVFYTFLSCAYTITMLISWFVICMRHNPSGHSRHARHGIACLDSPTQLLNLLGLVVEAVLFGMFTSCMMVDQSDVISSKMTHIDRLKGGGDVGVPSLGGVAEVFGVGPRGGGHGGNSSRFRFDWFSPFAKVIFPPNVRDDIMGFCRPCSKVCSTDKETELAPQRGMVRSVAEIV</sequence>
<comment type="domain">
    <text evidence="7">The DHHC domain is required for palmitoyltransferase activity.</text>
</comment>
<keyword evidence="5 7" id="KW-0472">Membrane</keyword>
<keyword evidence="4 7" id="KW-1133">Transmembrane helix</keyword>
<feature type="transmembrane region" description="Helical" evidence="7">
    <location>
        <begin position="269"/>
        <end position="288"/>
    </location>
</feature>
<evidence type="ECO:0000313" key="11">
    <source>
        <dbReference type="Proteomes" id="UP001153069"/>
    </source>
</evidence>
<evidence type="ECO:0000256" key="5">
    <source>
        <dbReference type="ARBA" id="ARBA00023136"/>
    </source>
</evidence>
<feature type="transmembrane region" description="Helical" evidence="7">
    <location>
        <begin position="108"/>
        <end position="127"/>
    </location>
</feature>
<evidence type="ECO:0000256" key="6">
    <source>
        <dbReference type="ARBA" id="ARBA00023315"/>
    </source>
</evidence>
<dbReference type="InterPro" id="IPR001594">
    <property type="entry name" value="Palmitoyltrfase_DHHC"/>
</dbReference>
<comment type="subcellular location">
    <subcellularLocation>
        <location evidence="1">Membrane</location>
        <topology evidence="1">Multi-pass membrane protein</topology>
    </subcellularLocation>
</comment>
<dbReference type="GO" id="GO:0016020">
    <property type="term" value="C:membrane"/>
    <property type="evidence" value="ECO:0007669"/>
    <property type="project" value="UniProtKB-SubCell"/>
</dbReference>
<dbReference type="InterPro" id="IPR039859">
    <property type="entry name" value="PFA4/ZDH16/20/ERF2-like"/>
</dbReference>
<dbReference type="EC" id="2.3.1.225" evidence="7"/>
<gene>
    <name evidence="10" type="ORF">SEMRO_648_G181080.1</name>
</gene>
<evidence type="ECO:0000256" key="1">
    <source>
        <dbReference type="ARBA" id="ARBA00004141"/>
    </source>
</evidence>
<dbReference type="EMBL" id="CAICTM010000647">
    <property type="protein sequence ID" value="CAB9514350.1"/>
    <property type="molecule type" value="Genomic_DNA"/>
</dbReference>
<dbReference type="AlphaFoldDB" id="A0A9N8E5Q3"/>
<comment type="caution">
    <text evidence="10">The sequence shown here is derived from an EMBL/GenBank/DDBJ whole genome shotgun (WGS) entry which is preliminary data.</text>
</comment>
<evidence type="ECO:0000313" key="10">
    <source>
        <dbReference type="EMBL" id="CAB9514350.1"/>
    </source>
</evidence>
<protein>
    <recommendedName>
        <fullName evidence="7">Palmitoyltransferase</fullName>
        <ecNumber evidence="7">2.3.1.225</ecNumber>
    </recommendedName>
</protein>
<evidence type="ECO:0000256" key="3">
    <source>
        <dbReference type="ARBA" id="ARBA00022692"/>
    </source>
</evidence>